<keyword evidence="3" id="KW-1185">Reference proteome</keyword>
<evidence type="ECO:0000313" key="2">
    <source>
        <dbReference type="EMBL" id="SIR12903.1"/>
    </source>
</evidence>
<dbReference type="EMBL" id="FTNF01000006">
    <property type="protein sequence ID" value="SIR12903.1"/>
    <property type="molecule type" value="Genomic_DNA"/>
</dbReference>
<organism evidence="2 3">
    <name type="scientific">Micromonospora avicenniae</name>
    <dbReference type="NCBI Taxonomy" id="1198245"/>
    <lineage>
        <taxon>Bacteria</taxon>
        <taxon>Bacillati</taxon>
        <taxon>Actinomycetota</taxon>
        <taxon>Actinomycetes</taxon>
        <taxon>Micromonosporales</taxon>
        <taxon>Micromonosporaceae</taxon>
        <taxon>Micromonospora</taxon>
    </lineage>
</organism>
<dbReference type="AlphaFoldDB" id="A0A1N6YEC9"/>
<feature type="region of interest" description="Disordered" evidence="1">
    <location>
        <begin position="1"/>
        <end position="21"/>
    </location>
</feature>
<name>A0A1N6YEC9_9ACTN</name>
<dbReference type="Proteomes" id="UP000186004">
    <property type="component" value="Unassembled WGS sequence"/>
</dbReference>
<sequence>MAKPRSSIPWTSDARHTKAGATVGSRIAHFGPDAPETQAARTEVRVVRAELALEDLINSAPAPTAEQVERIRRLLPAVGITPAGVAA</sequence>
<proteinExistence type="predicted"/>
<dbReference type="RefSeq" id="WP_076470528.1">
    <property type="nucleotide sequence ID" value="NZ_FTNF01000006.1"/>
</dbReference>
<evidence type="ECO:0000256" key="1">
    <source>
        <dbReference type="SAM" id="MobiDB-lite"/>
    </source>
</evidence>
<reference evidence="2 3" key="1">
    <citation type="submission" date="2017-01" db="EMBL/GenBank/DDBJ databases">
        <authorList>
            <person name="Mah S.A."/>
            <person name="Swanson W.J."/>
            <person name="Moy G.W."/>
            <person name="Vacquier V.D."/>
        </authorList>
    </citation>
    <scope>NUCLEOTIDE SEQUENCE [LARGE SCALE GENOMIC DNA]</scope>
    <source>
        <strain evidence="2 3">DSM 45758</strain>
    </source>
</reference>
<dbReference type="OrthoDB" id="9947097at2"/>
<accession>A0A1N6YEC9</accession>
<protein>
    <submittedName>
        <fullName evidence="2">Uncharacterized protein</fullName>
    </submittedName>
</protein>
<dbReference type="STRING" id="1198245.SAMN05444858_106273"/>
<gene>
    <name evidence="2" type="ORF">SAMN05444858_106273</name>
</gene>
<evidence type="ECO:0000313" key="3">
    <source>
        <dbReference type="Proteomes" id="UP000186004"/>
    </source>
</evidence>